<feature type="region of interest" description="Disordered" evidence="1">
    <location>
        <begin position="281"/>
        <end position="312"/>
    </location>
</feature>
<proteinExistence type="predicted"/>
<accession>A0A6A0B8W6</accession>
<organism evidence="2 3">
    <name type="scientific">Pseudolactococcus insecticola</name>
    <dbReference type="NCBI Taxonomy" id="2709158"/>
    <lineage>
        <taxon>Bacteria</taxon>
        <taxon>Bacillati</taxon>
        <taxon>Bacillota</taxon>
        <taxon>Bacilli</taxon>
        <taxon>Lactobacillales</taxon>
        <taxon>Streptococcaceae</taxon>
        <taxon>Pseudolactococcus</taxon>
    </lineage>
</organism>
<comment type="caution">
    <text evidence="2">The sequence shown here is derived from an EMBL/GenBank/DDBJ whole genome shotgun (WGS) entry which is preliminary data.</text>
</comment>
<evidence type="ECO:0000313" key="2">
    <source>
        <dbReference type="EMBL" id="GFH41286.1"/>
    </source>
</evidence>
<evidence type="ECO:0000313" key="3">
    <source>
        <dbReference type="Proteomes" id="UP000475928"/>
    </source>
</evidence>
<dbReference type="EMBL" id="BLLH01000011">
    <property type="protein sequence ID" value="GFH41286.1"/>
    <property type="molecule type" value="Genomic_DNA"/>
</dbReference>
<reference evidence="2 3" key="1">
    <citation type="submission" date="2020-02" db="EMBL/GenBank/DDBJ databases">
        <title>Draft genome sequence of Lactococcus sp. Hs20B0-1.</title>
        <authorList>
            <person name="Noda S."/>
            <person name="Yuki M."/>
            <person name="Ohkuma M."/>
        </authorList>
    </citation>
    <scope>NUCLEOTIDE SEQUENCE [LARGE SCALE GENOMIC DNA]</scope>
    <source>
        <strain evidence="2 3">Hs20B0-1</strain>
    </source>
</reference>
<name>A0A6A0B8W6_9LACT</name>
<evidence type="ECO:0000256" key="1">
    <source>
        <dbReference type="SAM" id="MobiDB-lite"/>
    </source>
</evidence>
<dbReference type="AlphaFoldDB" id="A0A6A0B8W6"/>
<feature type="compositionally biased region" description="Low complexity" evidence="1">
    <location>
        <begin position="287"/>
        <end position="298"/>
    </location>
</feature>
<dbReference type="RefSeq" id="WP_172357628.1">
    <property type="nucleotide sequence ID" value="NZ_BLLH01000011.1"/>
</dbReference>
<sequence length="427" mass="49519">MKGSEILNQSNEFVIIDTNYLALVFTLDELVFLHRLNYWIQSKLKTQKDTGKTVLGWREDEQRMYVFKTVRASSSSGMQSWLQDFPFFSESTFLRMVKRLVQKGILITGNFNKFGADRTIWYTINFNKFDEYCDEQIPIKLRDVVMQEVRWYLDDIFKSKDDKYEQLTHYREISSLKKNVSLTKNECESRLTDLKTSSKKQKDDLIKQIDLILKDSDITVKEDIAVAKQNIIETLENTFESATIDGEIRLTNPSSQIDNIEIIKLTNPINQIDNSDLSKVNNSATFQNDNSNNQRNSNITQKSSSKKDDDDNKKEIAKKIDFEIPEVKQILLASLQDGILSSLKIFDILSDALNESLAILDFSEYKTSRIKSGRNWDSFLELELVYKEALEITFERYRGLGNAETGFVQYLAKAMTSRVNVIAKQRY</sequence>
<protein>
    <submittedName>
        <fullName evidence="2">Uncharacterized protein</fullName>
    </submittedName>
</protein>
<keyword evidence="3" id="KW-1185">Reference proteome</keyword>
<dbReference type="Proteomes" id="UP000475928">
    <property type="component" value="Unassembled WGS sequence"/>
</dbReference>
<gene>
    <name evidence="2" type="ORF">Hs20B_16840</name>
</gene>